<organism evidence="4 5">
    <name type="scientific">Glonium stellatum</name>
    <dbReference type="NCBI Taxonomy" id="574774"/>
    <lineage>
        <taxon>Eukaryota</taxon>
        <taxon>Fungi</taxon>
        <taxon>Dikarya</taxon>
        <taxon>Ascomycota</taxon>
        <taxon>Pezizomycotina</taxon>
        <taxon>Dothideomycetes</taxon>
        <taxon>Pleosporomycetidae</taxon>
        <taxon>Gloniales</taxon>
        <taxon>Gloniaceae</taxon>
        <taxon>Glonium</taxon>
    </lineage>
</organism>
<accession>A0A8E2ETZ9</accession>
<keyword evidence="2 3" id="KW-0040">ANK repeat</keyword>
<feature type="repeat" description="ANK" evidence="3">
    <location>
        <begin position="31"/>
        <end position="63"/>
    </location>
</feature>
<reference evidence="4 5" key="1">
    <citation type="journal article" date="2016" name="Nat. Commun.">
        <title>Ectomycorrhizal ecology is imprinted in the genome of the dominant symbiotic fungus Cenococcum geophilum.</title>
        <authorList>
            <consortium name="DOE Joint Genome Institute"/>
            <person name="Peter M."/>
            <person name="Kohler A."/>
            <person name="Ohm R.A."/>
            <person name="Kuo A."/>
            <person name="Krutzmann J."/>
            <person name="Morin E."/>
            <person name="Arend M."/>
            <person name="Barry K.W."/>
            <person name="Binder M."/>
            <person name="Choi C."/>
            <person name="Clum A."/>
            <person name="Copeland A."/>
            <person name="Grisel N."/>
            <person name="Haridas S."/>
            <person name="Kipfer T."/>
            <person name="LaButti K."/>
            <person name="Lindquist E."/>
            <person name="Lipzen A."/>
            <person name="Maire R."/>
            <person name="Meier B."/>
            <person name="Mihaltcheva S."/>
            <person name="Molinier V."/>
            <person name="Murat C."/>
            <person name="Poggeler S."/>
            <person name="Quandt C.A."/>
            <person name="Sperisen C."/>
            <person name="Tritt A."/>
            <person name="Tisserant E."/>
            <person name="Crous P.W."/>
            <person name="Henrissat B."/>
            <person name="Nehls U."/>
            <person name="Egli S."/>
            <person name="Spatafora J.W."/>
            <person name="Grigoriev I.V."/>
            <person name="Martin F.M."/>
        </authorList>
    </citation>
    <scope>NUCLEOTIDE SEQUENCE [LARGE SCALE GENOMIC DNA]</scope>
    <source>
        <strain evidence="4 5">CBS 207.34</strain>
    </source>
</reference>
<dbReference type="Pfam" id="PF12796">
    <property type="entry name" value="Ank_2"/>
    <property type="match status" value="1"/>
</dbReference>
<name>A0A8E2ETZ9_9PEZI</name>
<dbReference type="Pfam" id="PF00023">
    <property type="entry name" value="Ank"/>
    <property type="match status" value="2"/>
</dbReference>
<protein>
    <submittedName>
        <fullName evidence="4">Ankyrin</fullName>
    </submittedName>
</protein>
<evidence type="ECO:0000256" key="1">
    <source>
        <dbReference type="ARBA" id="ARBA00022737"/>
    </source>
</evidence>
<feature type="non-terminal residue" evidence="4">
    <location>
        <position position="171"/>
    </location>
</feature>
<feature type="non-terminal residue" evidence="4">
    <location>
        <position position="1"/>
    </location>
</feature>
<dbReference type="PROSITE" id="PS50088">
    <property type="entry name" value="ANK_REPEAT"/>
    <property type="match status" value="4"/>
</dbReference>
<dbReference type="PRINTS" id="PR01415">
    <property type="entry name" value="ANKYRIN"/>
</dbReference>
<feature type="repeat" description="ANK" evidence="3">
    <location>
        <begin position="73"/>
        <end position="105"/>
    </location>
</feature>
<dbReference type="EMBL" id="KV750430">
    <property type="protein sequence ID" value="OCL04810.1"/>
    <property type="molecule type" value="Genomic_DNA"/>
</dbReference>
<dbReference type="PANTHER" id="PTHR24198">
    <property type="entry name" value="ANKYRIN REPEAT AND PROTEIN KINASE DOMAIN-CONTAINING PROTEIN"/>
    <property type="match status" value="1"/>
</dbReference>
<evidence type="ECO:0000313" key="4">
    <source>
        <dbReference type="EMBL" id="OCL04810.1"/>
    </source>
</evidence>
<gene>
    <name evidence="4" type="ORF">AOQ84DRAFT_278195</name>
</gene>
<dbReference type="AlphaFoldDB" id="A0A8E2ETZ9"/>
<evidence type="ECO:0000256" key="2">
    <source>
        <dbReference type="ARBA" id="ARBA00023043"/>
    </source>
</evidence>
<evidence type="ECO:0000256" key="3">
    <source>
        <dbReference type="PROSITE-ProRule" id="PRU00023"/>
    </source>
</evidence>
<proteinExistence type="predicted"/>
<dbReference type="SMART" id="SM00248">
    <property type="entry name" value="ANK"/>
    <property type="match status" value="4"/>
</dbReference>
<dbReference type="PROSITE" id="PS50297">
    <property type="entry name" value="ANK_REP_REGION"/>
    <property type="match status" value="4"/>
</dbReference>
<dbReference type="InterPro" id="IPR002110">
    <property type="entry name" value="Ankyrin_rpt"/>
</dbReference>
<dbReference type="Gene3D" id="1.25.40.20">
    <property type="entry name" value="Ankyrin repeat-containing domain"/>
    <property type="match status" value="2"/>
</dbReference>
<dbReference type="Proteomes" id="UP000250140">
    <property type="component" value="Unassembled WGS sequence"/>
</dbReference>
<feature type="repeat" description="ANK" evidence="3">
    <location>
        <begin position="1"/>
        <end position="29"/>
    </location>
</feature>
<keyword evidence="5" id="KW-1185">Reference proteome</keyword>
<keyword evidence="1" id="KW-0677">Repeat</keyword>
<sequence length="171" mass="18908">PLHYAARDDSLVLVKKLIDRGVDINYGTVDYRQTPLHIAAYYGAYEVANELLQRGANTEVEHKLGAVHEYEWDGLTPIAFAASKHRTEMVKLLLDAGASPYARPQTKHTLIHFATTERTPAMLGSLLNIEKLQDPSVIDARASNGVTALHLCVGNLGRHEHLKLLLDYGAD</sequence>
<dbReference type="InterPro" id="IPR036770">
    <property type="entry name" value="Ankyrin_rpt-contain_sf"/>
</dbReference>
<dbReference type="OrthoDB" id="539213at2759"/>
<dbReference type="SUPFAM" id="SSF48403">
    <property type="entry name" value="Ankyrin repeat"/>
    <property type="match status" value="1"/>
</dbReference>
<feature type="repeat" description="ANK" evidence="3">
    <location>
        <begin position="144"/>
        <end position="171"/>
    </location>
</feature>
<evidence type="ECO:0000313" key="5">
    <source>
        <dbReference type="Proteomes" id="UP000250140"/>
    </source>
</evidence>
<dbReference type="PANTHER" id="PTHR24198:SF165">
    <property type="entry name" value="ANKYRIN REPEAT-CONTAINING PROTEIN-RELATED"/>
    <property type="match status" value="1"/>
</dbReference>